<comment type="caution">
    <text evidence="1">The sequence shown here is derived from an EMBL/GenBank/DDBJ whole genome shotgun (WGS) entry which is preliminary data.</text>
</comment>
<dbReference type="Proteomes" id="UP000724584">
    <property type="component" value="Unassembled WGS sequence"/>
</dbReference>
<organism evidence="1 2">
    <name type="scientific">Chaetomium tenue</name>
    <dbReference type="NCBI Taxonomy" id="1854479"/>
    <lineage>
        <taxon>Eukaryota</taxon>
        <taxon>Fungi</taxon>
        <taxon>Dikarya</taxon>
        <taxon>Ascomycota</taxon>
        <taxon>Pezizomycotina</taxon>
        <taxon>Sordariomycetes</taxon>
        <taxon>Sordariomycetidae</taxon>
        <taxon>Sordariales</taxon>
        <taxon>Chaetomiaceae</taxon>
        <taxon>Chaetomium</taxon>
    </lineage>
</organism>
<evidence type="ECO:0000313" key="1">
    <source>
        <dbReference type="EMBL" id="KAH6617435.1"/>
    </source>
</evidence>
<protein>
    <submittedName>
        <fullName evidence="1">Uncharacterized protein</fullName>
    </submittedName>
</protein>
<name>A0ACB7NY93_9PEZI</name>
<reference evidence="1 2" key="1">
    <citation type="journal article" date="2021" name="Nat. Commun.">
        <title>Genetic determinants of endophytism in the Arabidopsis root mycobiome.</title>
        <authorList>
            <person name="Mesny F."/>
            <person name="Miyauchi S."/>
            <person name="Thiergart T."/>
            <person name="Pickel B."/>
            <person name="Atanasova L."/>
            <person name="Karlsson M."/>
            <person name="Huettel B."/>
            <person name="Barry K.W."/>
            <person name="Haridas S."/>
            <person name="Chen C."/>
            <person name="Bauer D."/>
            <person name="Andreopoulos W."/>
            <person name="Pangilinan J."/>
            <person name="LaButti K."/>
            <person name="Riley R."/>
            <person name="Lipzen A."/>
            <person name="Clum A."/>
            <person name="Drula E."/>
            <person name="Henrissat B."/>
            <person name="Kohler A."/>
            <person name="Grigoriev I.V."/>
            <person name="Martin F.M."/>
            <person name="Hacquard S."/>
        </authorList>
    </citation>
    <scope>NUCLEOTIDE SEQUENCE [LARGE SCALE GENOMIC DNA]</scope>
    <source>
        <strain evidence="1 2">MPI-SDFR-AT-0079</strain>
    </source>
</reference>
<gene>
    <name evidence="1" type="ORF">F5144DRAFT_586443</name>
</gene>
<keyword evidence="2" id="KW-1185">Reference proteome</keyword>
<sequence>MENKPSNQAITTSLYYLAPLPRYQTEKPFYVNFPVTDATGVPQHNILHDRHDDVEVHDVRGREHKFNIDIQGFQLLRQPTSMTNDDFGIDHIVRTKYYPEIVELLTRTLRATRVVPFEHTVGSRISHSTY</sequence>
<evidence type="ECO:0000313" key="2">
    <source>
        <dbReference type="Proteomes" id="UP000724584"/>
    </source>
</evidence>
<accession>A0ACB7NY93</accession>
<dbReference type="EMBL" id="JAGIZQ010000007">
    <property type="protein sequence ID" value="KAH6617435.1"/>
    <property type="molecule type" value="Genomic_DNA"/>
</dbReference>
<proteinExistence type="predicted"/>